<keyword evidence="1" id="KW-0349">Heme</keyword>
<dbReference type="GO" id="GO:0016020">
    <property type="term" value="C:membrane"/>
    <property type="evidence" value="ECO:0007669"/>
    <property type="project" value="TreeGrafter"/>
</dbReference>
<name>A0A2T4IDP8_9RHOO</name>
<protein>
    <submittedName>
        <fullName evidence="6">Cytochrome B5</fullName>
    </submittedName>
</protein>
<dbReference type="InterPro" id="IPR036400">
    <property type="entry name" value="Cyt_B5-like_heme/steroid_sf"/>
</dbReference>
<feature type="domain" description="Cytochrome b5 heme-binding" evidence="5">
    <location>
        <begin position="38"/>
        <end position="118"/>
    </location>
</feature>
<dbReference type="PROSITE" id="PS50255">
    <property type="entry name" value="CYTOCHROME_B5_2"/>
    <property type="match status" value="1"/>
</dbReference>
<accession>A0A2T4IDP8</accession>
<organism evidence="6 7">
    <name type="scientific">Pseudothauera lacus</name>
    <dbReference type="NCBI Taxonomy" id="2136175"/>
    <lineage>
        <taxon>Bacteria</taxon>
        <taxon>Pseudomonadati</taxon>
        <taxon>Pseudomonadota</taxon>
        <taxon>Betaproteobacteria</taxon>
        <taxon>Rhodocyclales</taxon>
        <taxon>Zoogloeaceae</taxon>
        <taxon>Pseudothauera</taxon>
    </lineage>
</organism>
<comment type="caution">
    <text evidence="6">The sequence shown here is derived from an EMBL/GenBank/DDBJ whole genome shotgun (WGS) entry which is preliminary data.</text>
</comment>
<dbReference type="GO" id="GO:0020037">
    <property type="term" value="F:heme binding"/>
    <property type="evidence" value="ECO:0007669"/>
    <property type="project" value="TreeGrafter"/>
</dbReference>
<evidence type="ECO:0000256" key="2">
    <source>
        <dbReference type="ARBA" id="ARBA00022723"/>
    </source>
</evidence>
<evidence type="ECO:0000256" key="3">
    <source>
        <dbReference type="ARBA" id="ARBA00023004"/>
    </source>
</evidence>
<dbReference type="InterPro" id="IPR050668">
    <property type="entry name" value="Cytochrome_b5"/>
</dbReference>
<dbReference type="SUPFAM" id="SSF55856">
    <property type="entry name" value="Cytochrome b5-like heme/steroid binding domain"/>
    <property type="match status" value="1"/>
</dbReference>
<dbReference type="InterPro" id="IPR001199">
    <property type="entry name" value="Cyt_B5-like_heme/steroid-bd"/>
</dbReference>
<dbReference type="PANTHER" id="PTHR19359">
    <property type="entry name" value="CYTOCHROME B5"/>
    <property type="match status" value="1"/>
</dbReference>
<dbReference type="AlphaFoldDB" id="A0A2T4IDP8"/>
<dbReference type="SMART" id="SM01117">
    <property type="entry name" value="Cyt-b5"/>
    <property type="match status" value="1"/>
</dbReference>
<gene>
    <name evidence="6" type="ORF">C8261_12175</name>
</gene>
<dbReference type="Proteomes" id="UP000241193">
    <property type="component" value="Unassembled WGS sequence"/>
</dbReference>
<evidence type="ECO:0000313" key="7">
    <source>
        <dbReference type="Proteomes" id="UP000241193"/>
    </source>
</evidence>
<dbReference type="Pfam" id="PF00173">
    <property type="entry name" value="Cyt-b5"/>
    <property type="match status" value="1"/>
</dbReference>
<dbReference type="EMBL" id="PZKC01000010">
    <property type="protein sequence ID" value="PTD95878.1"/>
    <property type="molecule type" value="Genomic_DNA"/>
</dbReference>
<keyword evidence="2" id="KW-0479">Metal-binding</keyword>
<dbReference type="GO" id="GO:0046872">
    <property type="term" value="F:metal ion binding"/>
    <property type="evidence" value="ECO:0007669"/>
    <property type="project" value="UniProtKB-KW"/>
</dbReference>
<comment type="similarity">
    <text evidence="4">Belongs to the cytochrome b5 family.</text>
</comment>
<reference evidence="6 7" key="1">
    <citation type="submission" date="2018-03" db="EMBL/GenBank/DDBJ databases">
        <authorList>
            <person name="Keele B.F."/>
        </authorList>
    </citation>
    <scope>NUCLEOTIDE SEQUENCE [LARGE SCALE GENOMIC DNA]</scope>
    <source>
        <strain evidence="6 7">D20</strain>
    </source>
</reference>
<dbReference type="Gene3D" id="3.10.120.10">
    <property type="entry name" value="Cytochrome b5-like heme/steroid binding domain"/>
    <property type="match status" value="1"/>
</dbReference>
<evidence type="ECO:0000313" key="6">
    <source>
        <dbReference type="EMBL" id="PTD95878.1"/>
    </source>
</evidence>
<reference evidence="6 7" key="2">
    <citation type="submission" date="2018-04" db="EMBL/GenBank/DDBJ databases">
        <title>Thauera lacus sp. nov., isolated from an saline lake in Inner Mongolia, China.</title>
        <authorList>
            <person name="Liang Q.-Y."/>
        </authorList>
    </citation>
    <scope>NUCLEOTIDE SEQUENCE [LARGE SCALE GENOMIC DNA]</scope>
    <source>
        <strain evidence="6 7">D20</strain>
    </source>
</reference>
<evidence type="ECO:0000259" key="5">
    <source>
        <dbReference type="PROSITE" id="PS50255"/>
    </source>
</evidence>
<keyword evidence="3" id="KW-0408">Iron</keyword>
<evidence type="ECO:0000256" key="1">
    <source>
        <dbReference type="ARBA" id="ARBA00022617"/>
    </source>
</evidence>
<sequence length="121" mass="13199">MMRALFLVSTVLFWIVVAAAWVSALRPLAPAPSDVSAEPRYVLADIAQHGSVDDCWMAIDGVVYDFTAYLPEHPTSPRVMAAWCGKEASEAYHTKTRGRPHSSYADGLLPAWRVGVLAAEP</sequence>
<proteinExistence type="inferred from homology"/>
<evidence type="ECO:0000256" key="4">
    <source>
        <dbReference type="ARBA" id="ARBA00038168"/>
    </source>
</evidence>
<keyword evidence="7" id="KW-1185">Reference proteome</keyword>
<dbReference type="OrthoDB" id="8173637at2"/>